<evidence type="ECO:0000256" key="6">
    <source>
        <dbReference type="ARBA" id="ARBA00022840"/>
    </source>
</evidence>
<reference evidence="10" key="1">
    <citation type="journal article" date="2014" name="Int. J. Syst. Evol. Microbiol.">
        <title>Complete genome sequence of Corynebacterium casei LMG S-19264T (=DSM 44701T), isolated from a smear-ripened cheese.</title>
        <authorList>
            <consortium name="US DOE Joint Genome Institute (JGI-PGF)"/>
            <person name="Walter F."/>
            <person name="Albersmeier A."/>
            <person name="Kalinowski J."/>
            <person name="Ruckert C."/>
        </authorList>
    </citation>
    <scope>NUCLEOTIDE SEQUENCE</scope>
    <source>
        <strain evidence="10">CGMCC 1.3617</strain>
    </source>
</reference>
<accession>A0A917K1R3</accession>
<evidence type="ECO:0000256" key="7">
    <source>
        <dbReference type="ARBA" id="ARBA00023136"/>
    </source>
</evidence>
<dbReference type="PROSITE" id="PS50893">
    <property type="entry name" value="ABC_TRANSPORTER_2"/>
    <property type="match status" value="1"/>
</dbReference>
<dbReference type="EMBL" id="BMKW01000001">
    <property type="protein sequence ID" value="GGI97859.1"/>
    <property type="molecule type" value="Genomic_DNA"/>
</dbReference>
<sequence>MASGTVTALAAPDPSSVPALEVVGLTLDFRQDGRQIRVLDGVSFRVHPGRTLAIVGESGCGKSVTSLAIMGLLPATATIGGAIRLAGRELTAISAEERRKLRGGEMAMIFQEPMTSLNPAFTAGEQVAEALRLHQSLDHAAAFAEATRMLDRVRIPDAARRARQYPHQLSGGMRQRVMIAMALACKPKLLIADEPTTALDVTVQAQILSLLDDMKRETGTAVILVTHDLGIVADHADDVAVMYAGRIAEQAPAATLFAIPEHPYTAGLLGAAPGEGTPGERLASIDGTVPDLRNPPPGCRFEPRCPFTIARCATEAPPLAEVAPSHLSACWRAPLDSVLKEEAGEGTLPDPLLLSSVSRTTPAQSAGPSSR</sequence>
<dbReference type="AlphaFoldDB" id="A0A917K1R3"/>
<evidence type="ECO:0000313" key="11">
    <source>
        <dbReference type="Proteomes" id="UP000661507"/>
    </source>
</evidence>
<evidence type="ECO:0000256" key="5">
    <source>
        <dbReference type="ARBA" id="ARBA00022741"/>
    </source>
</evidence>
<evidence type="ECO:0000256" key="1">
    <source>
        <dbReference type="ARBA" id="ARBA00004417"/>
    </source>
</evidence>
<dbReference type="Proteomes" id="UP000661507">
    <property type="component" value="Unassembled WGS sequence"/>
</dbReference>
<evidence type="ECO:0000313" key="10">
    <source>
        <dbReference type="EMBL" id="GGI97859.1"/>
    </source>
</evidence>
<organism evidence="10 11">
    <name type="scientific">Neoroseomonas lacus</name>
    <dbReference type="NCBI Taxonomy" id="287609"/>
    <lineage>
        <taxon>Bacteria</taxon>
        <taxon>Pseudomonadati</taxon>
        <taxon>Pseudomonadota</taxon>
        <taxon>Alphaproteobacteria</taxon>
        <taxon>Acetobacterales</taxon>
        <taxon>Acetobacteraceae</taxon>
        <taxon>Neoroseomonas</taxon>
    </lineage>
</organism>
<keyword evidence="7" id="KW-0472">Membrane</keyword>
<keyword evidence="5" id="KW-0547">Nucleotide-binding</keyword>
<dbReference type="Pfam" id="PF00005">
    <property type="entry name" value="ABC_tran"/>
    <property type="match status" value="1"/>
</dbReference>
<dbReference type="InterPro" id="IPR017871">
    <property type="entry name" value="ABC_transporter-like_CS"/>
</dbReference>
<comment type="subcellular location">
    <subcellularLocation>
        <location evidence="1">Cell inner membrane</location>
        <topology evidence="1">Peripheral membrane protein</topology>
    </subcellularLocation>
</comment>
<evidence type="ECO:0000256" key="3">
    <source>
        <dbReference type="ARBA" id="ARBA00022448"/>
    </source>
</evidence>
<dbReference type="GO" id="GO:0055085">
    <property type="term" value="P:transmembrane transport"/>
    <property type="evidence" value="ECO:0007669"/>
    <property type="project" value="UniProtKB-ARBA"/>
</dbReference>
<protein>
    <submittedName>
        <fullName evidence="10">ABC transporter ATP-binding protein</fullName>
    </submittedName>
</protein>
<keyword evidence="4" id="KW-1003">Cell membrane</keyword>
<evidence type="ECO:0000256" key="4">
    <source>
        <dbReference type="ARBA" id="ARBA00022475"/>
    </source>
</evidence>
<keyword evidence="11" id="KW-1185">Reference proteome</keyword>
<dbReference type="InterPro" id="IPR013563">
    <property type="entry name" value="Oligopep_ABC_C"/>
</dbReference>
<proteinExistence type="inferred from homology"/>
<dbReference type="InterPro" id="IPR050388">
    <property type="entry name" value="ABC_Ni/Peptide_Import"/>
</dbReference>
<keyword evidence="6 10" id="KW-0067">ATP-binding</keyword>
<dbReference type="InterPro" id="IPR003439">
    <property type="entry name" value="ABC_transporter-like_ATP-bd"/>
</dbReference>
<dbReference type="SUPFAM" id="SSF52540">
    <property type="entry name" value="P-loop containing nucleoside triphosphate hydrolases"/>
    <property type="match status" value="1"/>
</dbReference>
<feature type="region of interest" description="Disordered" evidence="8">
    <location>
        <begin position="342"/>
        <end position="371"/>
    </location>
</feature>
<dbReference type="GO" id="GO:0005524">
    <property type="term" value="F:ATP binding"/>
    <property type="evidence" value="ECO:0007669"/>
    <property type="project" value="UniProtKB-KW"/>
</dbReference>
<dbReference type="FunFam" id="3.40.50.300:FF:000016">
    <property type="entry name" value="Oligopeptide ABC transporter ATP-binding component"/>
    <property type="match status" value="1"/>
</dbReference>
<evidence type="ECO:0000256" key="2">
    <source>
        <dbReference type="ARBA" id="ARBA00005417"/>
    </source>
</evidence>
<dbReference type="Pfam" id="PF08352">
    <property type="entry name" value="oligo_HPY"/>
    <property type="match status" value="1"/>
</dbReference>
<dbReference type="PANTHER" id="PTHR43297">
    <property type="entry name" value="OLIGOPEPTIDE TRANSPORT ATP-BINDING PROTEIN APPD"/>
    <property type="match status" value="1"/>
</dbReference>
<name>A0A917K1R3_9PROT</name>
<dbReference type="NCBIfam" id="TIGR01727">
    <property type="entry name" value="oligo_HPY"/>
    <property type="match status" value="1"/>
</dbReference>
<dbReference type="CDD" id="cd03257">
    <property type="entry name" value="ABC_NikE_OppD_transporters"/>
    <property type="match status" value="1"/>
</dbReference>
<dbReference type="GO" id="GO:0016887">
    <property type="term" value="F:ATP hydrolysis activity"/>
    <property type="evidence" value="ECO:0007669"/>
    <property type="project" value="InterPro"/>
</dbReference>
<feature type="compositionally biased region" description="Polar residues" evidence="8">
    <location>
        <begin position="355"/>
        <end position="371"/>
    </location>
</feature>
<dbReference type="RefSeq" id="WP_188964937.1">
    <property type="nucleotide sequence ID" value="NZ_BMKW01000001.1"/>
</dbReference>
<evidence type="ECO:0000259" key="9">
    <source>
        <dbReference type="PROSITE" id="PS50893"/>
    </source>
</evidence>
<keyword evidence="3" id="KW-0813">Transport</keyword>
<dbReference type="GO" id="GO:0005886">
    <property type="term" value="C:plasma membrane"/>
    <property type="evidence" value="ECO:0007669"/>
    <property type="project" value="UniProtKB-SubCell"/>
</dbReference>
<dbReference type="InterPro" id="IPR027417">
    <property type="entry name" value="P-loop_NTPase"/>
</dbReference>
<feature type="domain" description="ABC transporter" evidence="9">
    <location>
        <begin position="20"/>
        <end position="269"/>
    </location>
</feature>
<dbReference type="PROSITE" id="PS00211">
    <property type="entry name" value="ABC_TRANSPORTER_1"/>
    <property type="match status" value="1"/>
</dbReference>
<comment type="similarity">
    <text evidence="2">Belongs to the ABC transporter superfamily.</text>
</comment>
<dbReference type="InterPro" id="IPR003593">
    <property type="entry name" value="AAA+_ATPase"/>
</dbReference>
<dbReference type="Gene3D" id="3.40.50.300">
    <property type="entry name" value="P-loop containing nucleotide triphosphate hydrolases"/>
    <property type="match status" value="1"/>
</dbReference>
<dbReference type="GO" id="GO:0015833">
    <property type="term" value="P:peptide transport"/>
    <property type="evidence" value="ECO:0007669"/>
    <property type="project" value="InterPro"/>
</dbReference>
<gene>
    <name evidence="10" type="ORF">GCM10011320_00780</name>
</gene>
<evidence type="ECO:0000256" key="8">
    <source>
        <dbReference type="SAM" id="MobiDB-lite"/>
    </source>
</evidence>
<comment type="caution">
    <text evidence="10">The sequence shown here is derived from an EMBL/GenBank/DDBJ whole genome shotgun (WGS) entry which is preliminary data.</text>
</comment>
<dbReference type="SMART" id="SM00382">
    <property type="entry name" value="AAA"/>
    <property type="match status" value="1"/>
</dbReference>
<reference evidence="10" key="2">
    <citation type="submission" date="2020-09" db="EMBL/GenBank/DDBJ databases">
        <authorList>
            <person name="Sun Q."/>
            <person name="Zhou Y."/>
        </authorList>
    </citation>
    <scope>NUCLEOTIDE SEQUENCE</scope>
    <source>
        <strain evidence="10">CGMCC 1.3617</strain>
    </source>
</reference>
<dbReference type="PANTHER" id="PTHR43297:SF2">
    <property type="entry name" value="DIPEPTIDE TRANSPORT ATP-BINDING PROTEIN DPPD"/>
    <property type="match status" value="1"/>
</dbReference>